<organism evidence="1 2">
    <name type="scientific">Coxiella burnetii (strain Dugway 5J108-111)</name>
    <dbReference type="NCBI Taxonomy" id="434922"/>
    <lineage>
        <taxon>Bacteria</taxon>
        <taxon>Pseudomonadati</taxon>
        <taxon>Pseudomonadota</taxon>
        <taxon>Gammaproteobacteria</taxon>
        <taxon>Legionellales</taxon>
        <taxon>Coxiellaceae</taxon>
        <taxon>Coxiella</taxon>
    </lineage>
</organism>
<name>B5XHH1_COXBN</name>
<dbReference type="RefSeq" id="WP_010957595.1">
    <property type="nucleotide sequence ID" value="NC_009727.1"/>
</dbReference>
<reference evidence="1 2" key="1">
    <citation type="journal article" date="2009" name="Infect. Immun.">
        <title>Comparative genomics reveal extensive transposon-mediated genomic plasticity and diversity among potential effector proteins within the genus Coxiella.</title>
        <authorList>
            <person name="Beare P.A."/>
            <person name="Unsworth N."/>
            <person name="Andoh M."/>
            <person name="Voth D.E."/>
            <person name="Omsland A."/>
            <person name="Gilk S.D."/>
            <person name="Williams K.P."/>
            <person name="Sobral B.W."/>
            <person name="Kupko J.J.III."/>
            <person name="Porcella S.F."/>
            <person name="Samuel J.E."/>
            <person name="Heinzen R.A."/>
        </authorList>
    </citation>
    <scope>NUCLEOTIDE SEQUENCE [LARGE SCALE GENOMIC DNA]</scope>
    <source>
        <strain evidence="1 2">Dugway 5J108-111</strain>
    </source>
</reference>
<protein>
    <submittedName>
        <fullName evidence="1">Uncharacterized protein</fullName>
    </submittedName>
</protein>
<dbReference type="EMBL" id="CP000733">
    <property type="protein sequence ID" value="ACI23191.1"/>
    <property type="molecule type" value="Genomic_DNA"/>
</dbReference>
<accession>B5XHH1</accession>
<sequence>MNKRVHGVIVEKQVRNEYRKMEALTLLNQQF</sequence>
<dbReference type="HOGENOM" id="CLU_3396034_0_0_6"/>
<evidence type="ECO:0000313" key="1">
    <source>
        <dbReference type="EMBL" id="ACI23191.1"/>
    </source>
</evidence>
<dbReference type="AlphaFoldDB" id="B5XHH1"/>
<gene>
    <name evidence="1" type="ORF">CBUD_1611a</name>
</gene>
<evidence type="ECO:0000313" key="2">
    <source>
        <dbReference type="Proteomes" id="UP000008555"/>
    </source>
</evidence>
<proteinExistence type="predicted"/>
<dbReference type="Proteomes" id="UP000008555">
    <property type="component" value="Chromosome"/>
</dbReference>
<dbReference type="KEGG" id="cbd:CBUD_1611a"/>